<dbReference type="EMBL" id="PSZO01000029">
    <property type="protein sequence ID" value="TCG10625.1"/>
    <property type="molecule type" value="Genomic_DNA"/>
</dbReference>
<feature type="transmembrane region" description="Helical" evidence="1">
    <location>
        <begin position="507"/>
        <end position="527"/>
    </location>
</feature>
<keyword evidence="1" id="KW-0472">Membrane</keyword>
<sequence>MKTKFTQNLLLYLSRRKNVVLKNFTSFSVAFISSIVLISITSIPLLIRVQDFKMIIFMWLTFILSSILIIFFCTSIFTLICSYFSVISSIIISIIISFFLIFGAIGVRLMFDSENHNKMSWNDKNGVNYASMFKVNSNGKVEEEYKVFEETKGKIFNNNKGDDVLNYDNKLNSWLNPGEWIVNPISSIFGRYHKTDKESLIISSQDSYKFSMSKIINKKSGEISELPIPSDKQKWVFVSAQDFNPFTSTKEEIIEKLVDLSKGFKKEFSDSALSDDNNFGIWVSRLKTEPLWKRLNLTEEDKNILRYWTGLYNNEHLNFYLLNYFNLLKNKVLDFESILKEKGVPKEHIELLDFLFKSDVARDNILDKNALVSAIYINDKFPFLNYKNVYSKANYENIEEIKDLVRFQAGNSFSKIILEDGSTFDVDLSKISTEFKNIKNKNEWNDYIDAHNEYGNLEKIYKQFKSYLNNNGKNIKVITFSNNVFDIYKIDGYYNIKVVPFSQTHGITSLIIFMIGTLSFITLLKTYKNKNIS</sequence>
<feature type="transmembrane region" description="Helical" evidence="1">
    <location>
        <begin position="54"/>
        <end position="80"/>
    </location>
</feature>
<dbReference type="AlphaFoldDB" id="A0A4R0XNU0"/>
<accession>A0A4R0XNU0</accession>
<comment type="caution">
    <text evidence="2">The sequence shown here is derived from an EMBL/GenBank/DDBJ whole genome shotgun (WGS) entry which is preliminary data.</text>
</comment>
<feature type="transmembrane region" description="Helical" evidence="1">
    <location>
        <begin position="24"/>
        <end position="47"/>
    </location>
</feature>
<evidence type="ECO:0000313" key="2">
    <source>
        <dbReference type="EMBL" id="TCG10625.1"/>
    </source>
</evidence>
<organism evidence="2 3">
    <name type="scientific">Mycoplasma marinum</name>
    <dbReference type="NCBI Taxonomy" id="1937190"/>
    <lineage>
        <taxon>Bacteria</taxon>
        <taxon>Bacillati</taxon>
        <taxon>Mycoplasmatota</taxon>
        <taxon>Mollicutes</taxon>
        <taxon>Mycoplasmataceae</taxon>
        <taxon>Mycoplasma</taxon>
    </lineage>
</organism>
<proteinExistence type="predicted"/>
<dbReference type="RefSeq" id="WP_131599548.1">
    <property type="nucleotide sequence ID" value="NZ_CBDBYK010000009.1"/>
</dbReference>
<keyword evidence="1" id="KW-1133">Transmembrane helix</keyword>
<protein>
    <submittedName>
        <fullName evidence="2">Uncharacterized protein</fullName>
    </submittedName>
</protein>
<keyword evidence="1" id="KW-0812">Transmembrane</keyword>
<name>A0A4R0XNU0_9MOLU</name>
<evidence type="ECO:0000313" key="3">
    <source>
        <dbReference type="Proteomes" id="UP000294192"/>
    </source>
</evidence>
<feature type="transmembrane region" description="Helical" evidence="1">
    <location>
        <begin position="86"/>
        <end position="111"/>
    </location>
</feature>
<dbReference type="OrthoDB" id="9822597at2"/>
<evidence type="ECO:0000256" key="1">
    <source>
        <dbReference type="SAM" id="Phobius"/>
    </source>
</evidence>
<gene>
    <name evidence="2" type="ORF">C4B24_04380</name>
</gene>
<keyword evidence="3" id="KW-1185">Reference proteome</keyword>
<dbReference type="Proteomes" id="UP000294192">
    <property type="component" value="Unassembled WGS sequence"/>
</dbReference>
<reference evidence="2 3" key="1">
    <citation type="submission" date="2018-02" db="EMBL/GenBank/DDBJ databases">
        <title>Mycoplasma marinum and Mycoplasma todarodis sp. nov., moderately halophilic and psychrotolerant mycoplasmas isolated from cephalopods.</title>
        <authorList>
            <person name="Viver T."/>
        </authorList>
    </citation>
    <scope>NUCLEOTIDE SEQUENCE [LARGE SCALE GENOMIC DNA]</scope>
    <source>
        <strain evidence="2 3">PE</strain>
    </source>
</reference>